<dbReference type="EMBL" id="JAASTX010000004">
    <property type="protein sequence ID" value="MBC1490962.1"/>
    <property type="molecule type" value="Genomic_DNA"/>
</dbReference>
<dbReference type="Proteomes" id="UP000543005">
    <property type="component" value="Unassembled WGS sequence"/>
</dbReference>
<evidence type="ECO:0000313" key="4">
    <source>
        <dbReference type="Proteomes" id="UP000533953"/>
    </source>
</evidence>
<evidence type="ECO:0000313" key="2">
    <source>
        <dbReference type="EMBL" id="MBC1491123.1"/>
    </source>
</evidence>
<dbReference type="Proteomes" id="UP000533953">
    <property type="component" value="Unassembled WGS sequence"/>
</dbReference>
<evidence type="ECO:0000313" key="5">
    <source>
        <dbReference type="Proteomes" id="UP000543005"/>
    </source>
</evidence>
<evidence type="ECO:0000313" key="3">
    <source>
        <dbReference type="EMBL" id="MBC2292937.1"/>
    </source>
</evidence>
<name>A0A7X0XBG7_9LIST</name>
<gene>
    <name evidence="3" type="ORF">HCC36_06790</name>
    <name evidence="1" type="ORF">HCI99_03905</name>
    <name evidence="2" type="ORF">HCI99_04730</name>
</gene>
<protein>
    <submittedName>
        <fullName evidence="2">Uncharacterized protein</fullName>
    </submittedName>
</protein>
<accession>A0A7X0XBG7</accession>
<reference evidence="4 5" key="1">
    <citation type="submission" date="2020-03" db="EMBL/GenBank/DDBJ databases">
        <title>Soil Listeria distribution.</title>
        <authorList>
            <person name="Liao J."/>
            <person name="Wiedmann M."/>
        </authorList>
    </citation>
    <scope>NUCLEOTIDE SEQUENCE [LARGE SCALE GENOMIC DNA]</scope>
    <source>
        <strain evidence="3 5">FSL L7-0051</strain>
        <strain evidence="2 4">FSL L7-1547</strain>
    </source>
</reference>
<evidence type="ECO:0000313" key="1">
    <source>
        <dbReference type="EMBL" id="MBC1490962.1"/>
    </source>
</evidence>
<dbReference type="AlphaFoldDB" id="A0A7X0XBG7"/>
<dbReference type="RefSeq" id="WP_185416849.1">
    <property type="nucleotide sequence ID" value="NZ_JAARZT010000011.1"/>
</dbReference>
<dbReference type="EMBL" id="JAARZT010000011">
    <property type="protein sequence ID" value="MBC2292937.1"/>
    <property type="molecule type" value="Genomic_DNA"/>
</dbReference>
<dbReference type="EMBL" id="JAASTX010000004">
    <property type="protein sequence ID" value="MBC1491123.1"/>
    <property type="molecule type" value="Genomic_DNA"/>
</dbReference>
<organism evidence="2 4">
    <name type="scientific">Listeria booriae</name>
    <dbReference type="NCBI Taxonomy" id="1552123"/>
    <lineage>
        <taxon>Bacteria</taxon>
        <taxon>Bacillati</taxon>
        <taxon>Bacillota</taxon>
        <taxon>Bacilli</taxon>
        <taxon>Bacillales</taxon>
        <taxon>Listeriaceae</taxon>
        <taxon>Listeria</taxon>
    </lineage>
</organism>
<proteinExistence type="predicted"/>
<sequence length="75" mass="8788">MVTPKYTQATLYMGSNEIEIRVDGLYDNKVVRMIRPDHDTNSLDILYDDGEYRSFYNIPYTVLYELVEEKGSLNT</sequence>
<comment type="caution">
    <text evidence="2">The sequence shown here is derived from an EMBL/GenBank/DDBJ whole genome shotgun (WGS) entry which is preliminary data.</text>
</comment>